<organism evidence="2 3">
    <name type="scientific">Janthinobacterium lividum</name>
    <dbReference type="NCBI Taxonomy" id="29581"/>
    <lineage>
        <taxon>Bacteria</taxon>
        <taxon>Pseudomonadati</taxon>
        <taxon>Pseudomonadota</taxon>
        <taxon>Betaproteobacteria</taxon>
        <taxon>Burkholderiales</taxon>
        <taxon>Oxalobacteraceae</taxon>
        <taxon>Janthinobacterium</taxon>
    </lineage>
</organism>
<sequence length="385" mass="41701">MFLHGFDGPWLKHPFWRSTFLLTEAADLRAAQQCGLDECWIDTARSKQEAATHTEKGQALPLAEPPGTAQANVAVSFEQELSRARLICGQARDATAAMFNEARLGKAINPDSCLPLIEEITQSVSNNSYALISLVRLKTNDDYTYMHSVAVCALMVALAKNLGMDENGCRDAGLAGLLHDLGKANLPLELLNKPGKLSAAEYDLVKRHPQYGHDLLVQSKLSNAAVLDVCLHHHEKIDGSGYPEGLKGDDISLLSRMGAVCDVYDAITSNRAYKPGWDPADSIAQMLSWHGHFDKKVLNAFIKTVGIYPSGSLVKLRSGALAVVVEQNASALTKPIVKVFVSSNSGARIPIEKIDLSGPGVREGIVGREPRDKYDAAFIDALWAG</sequence>
<dbReference type="InterPro" id="IPR037522">
    <property type="entry name" value="HD_GYP_dom"/>
</dbReference>
<feature type="domain" description="HD-GYP" evidence="1">
    <location>
        <begin position="120"/>
        <end position="317"/>
    </location>
</feature>
<reference evidence="2 3" key="1">
    <citation type="submission" date="2016-10" db="EMBL/GenBank/DDBJ databases">
        <title>Updated version of Genome Assembly of Janthinobacterium lividum ERGS5:01.</title>
        <authorList>
            <person name="Kumar R."/>
            <person name="Acharya V."/>
            <person name="Singh D."/>
        </authorList>
    </citation>
    <scope>NUCLEOTIDE SEQUENCE [LARGE SCALE GENOMIC DNA]</scope>
    <source>
        <strain evidence="2 3">ERGS5:01</strain>
    </source>
</reference>
<dbReference type="EMBL" id="MAQB02000008">
    <property type="protein sequence ID" value="OFJ47154.1"/>
    <property type="molecule type" value="Genomic_DNA"/>
</dbReference>
<dbReference type="Gene3D" id="1.10.3210.10">
    <property type="entry name" value="Hypothetical protein af1432"/>
    <property type="match status" value="1"/>
</dbReference>
<evidence type="ECO:0000313" key="3">
    <source>
        <dbReference type="Proteomes" id="UP000092634"/>
    </source>
</evidence>
<name>A0A1E8PN13_9BURK</name>
<dbReference type="PANTHER" id="PTHR43155:SF2">
    <property type="entry name" value="CYCLIC DI-GMP PHOSPHODIESTERASE PA4108"/>
    <property type="match status" value="1"/>
</dbReference>
<keyword evidence="2" id="KW-0378">Hydrolase</keyword>
<dbReference type="Pfam" id="PF11871">
    <property type="entry name" value="DUF3391"/>
    <property type="match status" value="1"/>
</dbReference>
<proteinExistence type="predicted"/>
<protein>
    <submittedName>
        <fullName evidence="2">Metal-dependent phosphohydrolase</fullName>
    </submittedName>
</protein>
<dbReference type="AlphaFoldDB" id="A0A1E8PN13"/>
<evidence type="ECO:0000313" key="2">
    <source>
        <dbReference type="EMBL" id="OFJ47154.1"/>
    </source>
</evidence>
<comment type="caution">
    <text evidence="2">The sequence shown here is derived from an EMBL/GenBank/DDBJ whole genome shotgun (WGS) entry which is preliminary data.</text>
</comment>
<evidence type="ECO:0000259" key="1">
    <source>
        <dbReference type="PROSITE" id="PS51832"/>
    </source>
</evidence>
<dbReference type="SUPFAM" id="SSF109604">
    <property type="entry name" value="HD-domain/PDEase-like"/>
    <property type="match status" value="1"/>
</dbReference>
<dbReference type="InterPro" id="IPR003607">
    <property type="entry name" value="HD/PDEase_dom"/>
</dbReference>
<dbReference type="PROSITE" id="PS51832">
    <property type="entry name" value="HD_GYP"/>
    <property type="match status" value="1"/>
</dbReference>
<dbReference type="Proteomes" id="UP000092634">
    <property type="component" value="Unassembled WGS sequence"/>
</dbReference>
<accession>A0A1E8PN13</accession>
<dbReference type="GO" id="GO:0008081">
    <property type="term" value="F:phosphoric diester hydrolase activity"/>
    <property type="evidence" value="ECO:0007669"/>
    <property type="project" value="UniProtKB-ARBA"/>
</dbReference>
<gene>
    <name evidence="2" type="ORF">BA896_022290</name>
</gene>
<dbReference type="PANTHER" id="PTHR43155">
    <property type="entry name" value="CYCLIC DI-GMP PHOSPHODIESTERASE PA4108-RELATED"/>
    <property type="match status" value="1"/>
</dbReference>
<dbReference type="Pfam" id="PF13487">
    <property type="entry name" value="HD_5"/>
    <property type="match status" value="1"/>
</dbReference>
<dbReference type="CDD" id="cd00077">
    <property type="entry name" value="HDc"/>
    <property type="match status" value="1"/>
</dbReference>
<dbReference type="InterPro" id="IPR021812">
    <property type="entry name" value="DUF3391"/>
</dbReference>
<dbReference type="SMART" id="SM00471">
    <property type="entry name" value="HDc"/>
    <property type="match status" value="1"/>
</dbReference>